<evidence type="ECO:0000256" key="1">
    <source>
        <dbReference type="SAM" id="MobiDB-lite"/>
    </source>
</evidence>
<dbReference type="InterPro" id="IPR053169">
    <property type="entry name" value="MUG_Protein"/>
</dbReference>
<proteinExistence type="predicted"/>
<dbReference type="Proteomes" id="UP000299290">
    <property type="component" value="Unassembled WGS sequence"/>
</dbReference>
<dbReference type="AlphaFoldDB" id="A0A4D4KQN8"/>
<evidence type="ECO:0000313" key="3">
    <source>
        <dbReference type="Proteomes" id="UP000299290"/>
    </source>
</evidence>
<feature type="compositionally biased region" description="Basic residues" evidence="1">
    <location>
        <begin position="247"/>
        <end position="262"/>
    </location>
</feature>
<evidence type="ECO:0000313" key="2">
    <source>
        <dbReference type="EMBL" id="GDY48870.1"/>
    </source>
</evidence>
<dbReference type="PANTHER" id="PTHR47791">
    <property type="entry name" value="MEIOTICALLY UP-REGULATED GENE 191 PROTEIN"/>
    <property type="match status" value="1"/>
</dbReference>
<gene>
    <name evidence="2" type="ORF">SANT12839_097520</name>
</gene>
<name>A0A4D4KQN8_9ACTN</name>
<accession>A0A4D4KQN8</accession>
<protein>
    <submittedName>
        <fullName evidence="2">Uncharacterized protein</fullName>
    </submittedName>
</protein>
<sequence length="269" mass="29261">MVGLSELDQYEVTDGNTYLNRAEQIIPVGTRAWDDDGAKTGPGGMDWFDSPGNNIRATNVTSLSAQLAARLYEITHNSAYLTAAEKWYGWVYSCMRQAPGLYINDGADDGSTDPALWSYNSGSTIGAAVAIYRGTGNADYLNKAVEDAQASLVYWAQGGRPHDQPTIFNARPDGFSRSPRAVRHGPDLRRPGPRRPAGPPPSAGPPPALLTHRGKATRNQPSMQRTLTHHAQASADPAFLAGLRYRARHPARPRGRHRRYRRPGGAAFG</sequence>
<dbReference type="SUPFAM" id="SSF48208">
    <property type="entry name" value="Six-hairpin glycosidases"/>
    <property type="match status" value="1"/>
</dbReference>
<organism evidence="2 3">
    <name type="scientific">Streptomyces antimycoticus</name>
    <dbReference type="NCBI Taxonomy" id="68175"/>
    <lineage>
        <taxon>Bacteria</taxon>
        <taxon>Bacillati</taxon>
        <taxon>Actinomycetota</taxon>
        <taxon>Actinomycetes</taxon>
        <taxon>Kitasatosporales</taxon>
        <taxon>Streptomycetaceae</taxon>
        <taxon>Streptomyces</taxon>
        <taxon>Streptomyces violaceusniger group</taxon>
    </lineage>
</organism>
<feature type="region of interest" description="Disordered" evidence="1">
    <location>
        <begin position="247"/>
        <end position="269"/>
    </location>
</feature>
<dbReference type="GO" id="GO:0005975">
    <property type="term" value="P:carbohydrate metabolic process"/>
    <property type="evidence" value="ECO:0007669"/>
    <property type="project" value="InterPro"/>
</dbReference>
<keyword evidence="3" id="KW-1185">Reference proteome</keyword>
<dbReference type="PANTHER" id="PTHR47791:SF4">
    <property type="entry name" value="(PUTATIVE SECRETED PROTEIN)-RELATED"/>
    <property type="match status" value="1"/>
</dbReference>
<dbReference type="Gene3D" id="1.50.10.20">
    <property type="match status" value="1"/>
</dbReference>
<dbReference type="Pfam" id="PF03663">
    <property type="entry name" value="Glyco_hydro_76"/>
    <property type="match status" value="1"/>
</dbReference>
<comment type="caution">
    <text evidence="2">The sequence shown here is derived from an EMBL/GenBank/DDBJ whole genome shotgun (WGS) entry which is preliminary data.</text>
</comment>
<feature type="region of interest" description="Disordered" evidence="1">
    <location>
        <begin position="163"/>
        <end position="230"/>
    </location>
</feature>
<feature type="compositionally biased region" description="Polar residues" evidence="1">
    <location>
        <begin position="217"/>
        <end position="230"/>
    </location>
</feature>
<dbReference type="EMBL" id="BJHV01000001">
    <property type="protein sequence ID" value="GDY48870.1"/>
    <property type="molecule type" value="Genomic_DNA"/>
</dbReference>
<feature type="compositionally biased region" description="Pro residues" evidence="1">
    <location>
        <begin position="194"/>
        <end position="208"/>
    </location>
</feature>
<dbReference type="InterPro" id="IPR005198">
    <property type="entry name" value="Glyco_hydro_76"/>
</dbReference>
<dbReference type="InterPro" id="IPR008928">
    <property type="entry name" value="6-hairpin_glycosidase_sf"/>
</dbReference>
<reference evidence="2 3" key="1">
    <citation type="journal article" date="2020" name="Int. J. Syst. Evol. Microbiol.">
        <title>Reclassification of Streptomyces castelarensis and Streptomyces sporoclivatus as later heterotypic synonyms of Streptomyces antimycoticus.</title>
        <authorList>
            <person name="Komaki H."/>
            <person name="Tamura T."/>
        </authorList>
    </citation>
    <scope>NUCLEOTIDE SEQUENCE [LARGE SCALE GENOMIC DNA]</scope>
    <source>
        <strain evidence="2 3">NBRC 12839</strain>
    </source>
</reference>